<dbReference type="InterPro" id="IPR012132">
    <property type="entry name" value="GMC_OxRdtase"/>
</dbReference>
<evidence type="ECO:0000259" key="7">
    <source>
        <dbReference type="PROSITE" id="PS00624"/>
    </source>
</evidence>
<keyword evidence="6" id="KW-0472">Membrane</keyword>
<feature type="active site" description="Proton donor" evidence="5">
    <location>
        <position position="608"/>
    </location>
</feature>
<dbReference type="EMBL" id="KV429106">
    <property type="protein sequence ID" value="KZT65400.1"/>
    <property type="molecule type" value="Genomic_DNA"/>
</dbReference>
<evidence type="ECO:0000256" key="5">
    <source>
        <dbReference type="PIRSR" id="PIRSR000137-1"/>
    </source>
</evidence>
<dbReference type="InterPro" id="IPR036188">
    <property type="entry name" value="FAD/NAD-bd_sf"/>
</dbReference>
<evidence type="ECO:0000313" key="9">
    <source>
        <dbReference type="Proteomes" id="UP000076727"/>
    </source>
</evidence>
<organism evidence="8 9">
    <name type="scientific">Daedalea quercina L-15889</name>
    <dbReference type="NCBI Taxonomy" id="1314783"/>
    <lineage>
        <taxon>Eukaryota</taxon>
        <taxon>Fungi</taxon>
        <taxon>Dikarya</taxon>
        <taxon>Basidiomycota</taxon>
        <taxon>Agaricomycotina</taxon>
        <taxon>Agaricomycetes</taxon>
        <taxon>Polyporales</taxon>
        <taxon>Fomitopsis</taxon>
    </lineage>
</organism>
<evidence type="ECO:0000256" key="1">
    <source>
        <dbReference type="ARBA" id="ARBA00001974"/>
    </source>
</evidence>
<reference evidence="8 9" key="1">
    <citation type="journal article" date="2016" name="Mol. Biol. Evol.">
        <title>Comparative Genomics of Early-Diverging Mushroom-Forming Fungi Provides Insights into the Origins of Lignocellulose Decay Capabilities.</title>
        <authorList>
            <person name="Nagy L.G."/>
            <person name="Riley R."/>
            <person name="Tritt A."/>
            <person name="Adam C."/>
            <person name="Daum C."/>
            <person name="Floudas D."/>
            <person name="Sun H."/>
            <person name="Yadav J.S."/>
            <person name="Pangilinan J."/>
            <person name="Larsson K.H."/>
            <person name="Matsuura K."/>
            <person name="Barry K."/>
            <person name="Labutti K."/>
            <person name="Kuo R."/>
            <person name="Ohm R.A."/>
            <person name="Bhattacharya S.S."/>
            <person name="Shirouzu T."/>
            <person name="Yoshinaga Y."/>
            <person name="Martin F.M."/>
            <person name="Grigoriev I.V."/>
            <person name="Hibbett D.S."/>
        </authorList>
    </citation>
    <scope>NUCLEOTIDE SEQUENCE [LARGE SCALE GENOMIC DNA]</scope>
    <source>
        <strain evidence="8 9">L-15889</strain>
    </source>
</reference>
<feature type="transmembrane region" description="Helical" evidence="6">
    <location>
        <begin position="24"/>
        <end position="46"/>
    </location>
</feature>
<dbReference type="Gene3D" id="3.30.560.10">
    <property type="entry name" value="Glucose Oxidase, domain 3"/>
    <property type="match status" value="1"/>
</dbReference>
<dbReference type="PIRSF" id="PIRSF000137">
    <property type="entry name" value="Alcohol_oxidase"/>
    <property type="match status" value="1"/>
</dbReference>
<evidence type="ECO:0000256" key="4">
    <source>
        <dbReference type="ARBA" id="ARBA00022827"/>
    </source>
</evidence>
<dbReference type="PANTHER" id="PTHR11552:SF147">
    <property type="entry name" value="CHOLINE DEHYDROGENASE, MITOCHONDRIAL"/>
    <property type="match status" value="1"/>
</dbReference>
<evidence type="ECO:0000256" key="6">
    <source>
        <dbReference type="SAM" id="Phobius"/>
    </source>
</evidence>
<evidence type="ECO:0000313" key="8">
    <source>
        <dbReference type="EMBL" id="KZT65400.1"/>
    </source>
</evidence>
<gene>
    <name evidence="8" type="ORF">DAEQUDRAFT_716614</name>
</gene>
<comment type="similarity">
    <text evidence="2">Belongs to the GMC oxidoreductase family.</text>
</comment>
<dbReference type="STRING" id="1314783.A0A165M9L6"/>
<dbReference type="SUPFAM" id="SSF54373">
    <property type="entry name" value="FAD-linked reductases, C-terminal domain"/>
    <property type="match status" value="1"/>
</dbReference>
<keyword evidence="3" id="KW-0285">Flavoprotein</keyword>
<accession>A0A165M9L6</accession>
<name>A0A165M9L6_9APHY</name>
<dbReference type="GO" id="GO:0016614">
    <property type="term" value="F:oxidoreductase activity, acting on CH-OH group of donors"/>
    <property type="evidence" value="ECO:0007669"/>
    <property type="project" value="InterPro"/>
</dbReference>
<keyword evidence="4" id="KW-0274">FAD</keyword>
<dbReference type="OrthoDB" id="269227at2759"/>
<evidence type="ECO:0000256" key="2">
    <source>
        <dbReference type="ARBA" id="ARBA00010790"/>
    </source>
</evidence>
<keyword evidence="9" id="KW-1185">Reference proteome</keyword>
<dbReference type="Gene3D" id="3.50.50.60">
    <property type="entry name" value="FAD/NAD(P)-binding domain"/>
    <property type="match status" value="1"/>
</dbReference>
<dbReference type="InterPro" id="IPR000172">
    <property type="entry name" value="GMC_OxRdtase_N"/>
</dbReference>
<keyword evidence="6" id="KW-1133">Transmembrane helix</keyword>
<feature type="domain" description="Glucose-methanol-choline oxidoreductase N-terminal" evidence="7">
    <location>
        <begin position="351"/>
        <end position="365"/>
    </location>
</feature>
<dbReference type="SUPFAM" id="SSF51905">
    <property type="entry name" value="FAD/NAD(P)-binding domain"/>
    <property type="match status" value="1"/>
</dbReference>
<dbReference type="PANTHER" id="PTHR11552">
    <property type="entry name" value="GLUCOSE-METHANOL-CHOLINE GMC OXIDOREDUCTASE"/>
    <property type="match status" value="1"/>
</dbReference>
<sequence length="684" mass="74449">MTSISDVLSVFVDRLLPSPKELTAMWRAAVILTGTTIALGALTVALRHPFFRQKTHKFADVSKIARNLTRTTGARGGNQQNYDVIIVGGGTAGCVLASRLSENPSVHVLLLENGSSALDSALSQIPAMFPRNFHSEYDYEFHTVPQEHVGMKRKFWPRGKALGGCSSINAMMFHHGAPSDFDKWAELQKGREGASSWKYENFSRYLRKFEKYEPSREHPSVTTSLRGSNGPMLTGHFGHRSEGAVRFQEACVQAGLSFNPDFNTAKGTLGVNSVLTFIDRRGRRVSTESAYLPAEVLARENLTIAIGVRATRIIFEQVKGKTPRAVGVHFRDEHGDTFEVTARREIVLSAGAVHTPQILMLSGIGPATHISSHLIPVVVDLPGVGSHLMDHPTIGYHFRDRTKSLLAGMSHDPSAHGRFSLSARLWQLGLATQYRMTGRGPLTTVILEGIAFARSSNTSLFAQAGITLPVPDHLEDSTTGLDAPDIEMAFSPFTWLEHTAGIFPEGHHFALHTVLLRPTSTGTIRLSSANPSDPPFIDPQYLSTGHDVDVLVRGARLLGAILRQSPLVDMIDPSGSTDTTGLLNHDLASKSDAEIEALIRDRIETIYHPSCTARMAPLEDGGVVDPFLRVYGVEGLRVCDASVFPTITSGHTASPTIAVAEKAAEMLLEAAILENRSARQSVRP</sequence>
<protein>
    <submittedName>
        <fullName evidence="8">GMC oxidoreductase</fullName>
    </submittedName>
</protein>
<dbReference type="Pfam" id="PF00732">
    <property type="entry name" value="GMC_oxred_N"/>
    <property type="match status" value="1"/>
</dbReference>
<dbReference type="AlphaFoldDB" id="A0A165M9L6"/>
<proteinExistence type="inferred from homology"/>
<dbReference type="Proteomes" id="UP000076727">
    <property type="component" value="Unassembled WGS sequence"/>
</dbReference>
<feature type="active site" description="Proton acceptor" evidence="5">
    <location>
        <position position="651"/>
    </location>
</feature>
<dbReference type="Pfam" id="PF05199">
    <property type="entry name" value="GMC_oxred_C"/>
    <property type="match status" value="1"/>
</dbReference>
<comment type="cofactor">
    <cofactor evidence="1">
        <name>FAD</name>
        <dbReference type="ChEBI" id="CHEBI:57692"/>
    </cofactor>
</comment>
<evidence type="ECO:0000256" key="3">
    <source>
        <dbReference type="ARBA" id="ARBA00022630"/>
    </source>
</evidence>
<keyword evidence="6" id="KW-0812">Transmembrane</keyword>
<dbReference type="InterPro" id="IPR007867">
    <property type="entry name" value="GMC_OxRtase_C"/>
</dbReference>
<dbReference type="PROSITE" id="PS00624">
    <property type="entry name" value="GMC_OXRED_2"/>
    <property type="match status" value="1"/>
</dbReference>
<dbReference type="GO" id="GO:0050660">
    <property type="term" value="F:flavin adenine dinucleotide binding"/>
    <property type="evidence" value="ECO:0007669"/>
    <property type="project" value="InterPro"/>
</dbReference>